<dbReference type="Gene3D" id="1.20.272.40">
    <property type="match status" value="1"/>
</dbReference>
<evidence type="ECO:0000256" key="8">
    <source>
        <dbReference type="SAM" id="Coils"/>
    </source>
</evidence>
<dbReference type="EMBL" id="FOKI01000008">
    <property type="protein sequence ID" value="SFB00505.1"/>
    <property type="molecule type" value="Genomic_DNA"/>
</dbReference>
<reference evidence="10 11" key="1">
    <citation type="submission" date="2016-10" db="EMBL/GenBank/DDBJ databases">
        <authorList>
            <person name="de Groot N.N."/>
        </authorList>
    </citation>
    <scope>NUCLEOTIDE SEQUENCE [LARGE SCALE GENOMIC DNA]</scope>
    <source>
        <strain evidence="10 11">DSM 12271</strain>
    </source>
</reference>
<evidence type="ECO:0000256" key="6">
    <source>
        <dbReference type="ARBA" id="ARBA00022946"/>
    </source>
</evidence>
<evidence type="ECO:0000256" key="4">
    <source>
        <dbReference type="ARBA" id="ARBA00022806"/>
    </source>
</evidence>
<evidence type="ECO:0000313" key="10">
    <source>
        <dbReference type="EMBL" id="SFB00505.1"/>
    </source>
</evidence>
<dbReference type="SMART" id="SM00490">
    <property type="entry name" value="HELICc"/>
    <property type="match status" value="1"/>
</dbReference>
<organism evidence="10 11">
    <name type="scientific">Clostridium frigidicarnis</name>
    <dbReference type="NCBI Taxonomy" id="84698"/>
    <lineage>
        <taxon>Bacteria</taxon>
        <taxon>Bacillati</taxon>
        <taxon>Bacillota</taxon>
        <taxon>Clostridia</taxon>
        <taxon>Eubacteriales</taxon>
        <taxon>Clostridiaceae</taxon>
        <taxon>Clostridium</taxon>
    </lineage>
</organism>
<dbReference type="Proteomes" id="UP000198619">
    <property type="component" value="Unassembled WGS sequence"/>
</dbReference>
<dbReference type="Gene3D" id="3.40.50.300">
    <property type="entry name" value="P-loop containing nucleotide triphosphate hydrolases"/>
    <property type="match status" value="2"/>
</dbReference>
<dbReference type="STRING" id="84698.SAMN04488528_1008133"/>
<evidence type="ECO:0000259" key="9">
    <source>
        <dbReference type="PROSITE" id="PS51194"/>
    </source>
</evidence>
<evidence type="ECO:0000256" key="7">
    <source>
        <dbReference type="ARBA" id="ARBA00047984"/>
    </source>
</evidence>
<protein>
    <recommendedName>
        <fullName evidence="1">RNA helicase</fullName>
        <ecNumber evidence="1">3.6.4.13</ecNumber>
    </recommendedName>
</protein>
<evidence type="ECO:0000256" key="5">
    <source>
        <dbReference type="ARBA" id="ARBA00022840"/>
    </source>
</evidence>
<dbReference type="RefSeq" id="WP_090040095.1">
    <property type="nucleotide sequence ID" value="NZ_FOKI01000008.1"/>
</dbReference>
<dbReference type="InterPro" id="IPR027417">
    <property type="entry name" value="P-loop_NTPase"/>
</dbReference>
<dbReference type="InterPro" id="IPR050699">
    <property type="entry name" value="RNA-DNA_Helicase"/>
</dbReference>
<dbReference type="PANTHER" id="PTHR12131">
    <property type="entry name" value="ATP-DEPENDENT RNA AND DNA HELICASE"/>
    <property type="match status" value="1"/>
</dbReference>
<dbReference type="InterPro" id="IPR001650">
    <property type="entry name" value="Helicase_C-like"/>
</dbReference>
<dbReference type="Pfam" id="PF22527">
    <property type="entry name" value="DEXQc_Suv3"/>
    <property type="match status" value="1"/>
</dbReference>
<name>A0A1I0XHK9_9CLOT</name>
<evidence type="ECO:0000256" key="3">
    <source>
        <dbReference type="ARBA" id="ARBA00022801"/>
    </source>
</evidence>
<evidence type="ECO:0000313" key="11">
    <source>
        <dbReference type="Proteomes" id="UP000198619"/>
    </source>
</evidence>
<keyword evidence="2" id="KW-0547">Nucleotide-binding</keyword>
<accession>A0A1I0XHK9</accession>
<keyword evidence="6" id="KW-0809">Transit peptide</keyword>
<dbReference type="InterPro" id="IPR044774">
    <property type="entry name" value="Suv3_DEXQc"/>
</dbReference>
<dbReference type="InterPro" id="IPR055206">
    <property type="entry name" value="DEXQc_SUV3"/>
</dbReference>
<dbReference type="GO" id="GO:0005524">
    <property type="term" value="F:ATP binding"/>
    <property type="evidence" value="ECO:0007669"/>
    <property type="project" value="UniProtKB-KW"/>
</dbReference>
<dbReference type="Pfam" id="PF00271">
    <property type="entry name" value="Helicase_C"/>
    <property type="match status" value="1"/>
</dbReference>
<gene>
    <name evidence="10" type="ORF">SAMN04488528_1008133</name>
</gene>
<keyword evidence="8" id="KW-0175">Coiled coil</keyword>
<dbReference type="GO" id="GO:0016787">
    <property type="term" value="F:hydrolase activity"/>
    <property type="evidence" value="ECO:0007669"/>
    <property type="project" value="UniProtKB-KW"/>
</dbReference>
<keyword evidence="3" id="KW-0378">Hydrolase</keyword>
<evidence type="ECO:0000256" key="2">
    <source>
        <dbReference type="ARBA" id="ARBA00022741"/>
    </source>
</evidence>
<evidence type="ECO:0000256" key="1">
    <source>
        <dbReference type="ARBA" id="ARBA00012552"/>
    </source>
</evidence>
<dbReference type="EC" id="3.6.4.13" evidence="1"/>
<proteinExistence type="predicted"/>
<dbReference type="AlphaFoldDB" id="A0A1I0XHK9"/>
<dbReference type="GO" id="GO:0003724">
    <property type="term" value="F:RNA helicase activity"/>
    <property type="evidence" value="ECO:0007669"/>
    <property type="project" value="UniProtKB-EC"/>
</dbReference>
<feature type="coiled-coil region" evidence="8">
    <location>
        <begin position="3"/>
        <end position="30"/>
    </location>
</feature>
<comment type="catalytic activity">
    <reaction evidence="7">
        <text>ATP + H2O = ADP + phosphate + H(+)</text>
        <dbReference type="Rhea" id="RHEA:13065"/>
        <dbReference type="ChEBI" id="CHEBI:15377"/>
        <dbReference type="ChEBI" id="CHEBI:15378"/>
        <dbReference type="ChEBI" id="CHEBI:30616"/>
        <dbReference type="ChEBI" id="CHEBI:43474"/>
        <dbReference type="ChEBI" id="CHEBI:456216"/>
        <dbReference type="EC" id="3.6.4.13"/>
    </reaction>
</comment>
<dbReference type="PROSITE" id="PS51194">
    <property type="entry name" value="HELICASE_CTER"/>
    <property type="match status" value="1"/>
</dbReference>
<dbReference type="CDD" id="cd17913">
    <property type="entry name" value="DEXQc_Suv3"/>
    <property type="match status" value="1"/>
</dbReference>
<keyword evidence="11" id="KW-1185">Reference proteome</keyword>
<keyword evidence="4 10" id="KW-0347">Helicase</keyword>
<dbReference type="SUPFAM" id="SSF52540">
    <property type="entry name" value="P-loop containing nucleoside triphosphate hydrolases"/>
    <property type="match status" value="1"/>
</dbReference>
<dbReference type="OrthoDB" id="9807155at2"/>
<dbReference type="PANTHER" id="PTHR12131:SF1">
    <property type="entry name" value="ATP-DEPENDENT RNA HELICASE SUPV3L1, MITOCHONDRIAL-RELATED"/>
    <property type="match status" value="1"/>
</dbReference>
<keyword evidence="5" id="KW-0067">ATP-binding</keyword>
<sequence length="594" mass="69601">MKIKAAEREYEKLQSQLNHINEIVRNSKIESFYDHDKMIRNKLVLLFQIKTAIKKAKNNKRLLQIDNTIEKFQDLLDYISEELINDYNNTHNTEFSFLVLRDLYYDSYTSSGIISVLVNRYIPNTVNKKIELIFKENPKDEYTEIRKIKRKFYLHLGETNTGKTYRAMECLKQCKKGVYLAPLRILALENYEKLKGENIKCSLLTGEEEIKTPESTHVCSTIEKLNLKEEYDVGVIDEIQMIGDPRRGASWTRALLGLNAKEIHICGALNAKDIIIKLLDDLEEEYELKEYKRDIPLIVEEKSFILKNIREKDALIVFSKRRVLELASYCIEQGISCSLIYGDLPPEVRRNQYEEFLRGDSKIVISTDAIGMGVNLPIQRIVFMDIRKFDGEEVRILNSQEIKQICGRAGRKGVYNKGYVSAYGGNIDFIKEGLNIKDTILKRAILGPSEDILQIKEASLIDKLKIWSEKPVSNGLYKKMDISEKIEILEIIKKYKLKEEDQWKILWIPLDIEDESIINELKRHIEDKFIYEKQEILKPKYRGETLGQMELYYKKINLYYSFNKAFKLSFDNQWVNKERQKVATIINYLLINIQ</sequence>
<feature type="domain" description="Helicase C-terminal" evidence="9">
    <location>
        <begin position="274"/>
        <end position="472"/>
    </location>
</feature>